<evidence type="ECO:0008006" key="8">
    <source>
        <dbReference type="Google" id="ProtNLM"/>
    </source>
</evidence>
<keyword evidence="3" id="KW-0349">Heme</keyword>
<evidence type="ECO:0000256" key="3">
    <source>
        <dbReference type="ARBA" id="ARBA00022617"/>
    </source>
</evidence>
<dbReference type="Proteomes" id="UP000826271">
    <property type="component" value="Unassembled WGS sequence"/>
</dbReference>
<dbReference type="PANTHER" id="PTHR47955:SF15">
    <property type="entry name" value="CYTOCHROME P450 71A2-LIKE"/>
    <property type="match status" value="1"/>
</dbReference>
<protein>
    <recommendedName>
        <fullName evidence="8">Cytochrome P450</fullName>
    </recommendedName>
</protein>
<name>A0AAV6X8A1_9LAMI</name>
<comment type="cofactor">
    <cofactor evidence="1">
        <name>heme</name>
        <dbReference type="ChEBI" id="CHEBI:30413"/>
    </cofactor>
</comment>
<dbReference type="SUPFAM" id="SSF48264">
    <property type="entry name" value="Cytochrome P450"/>
    <property type="match status" value="1"/>
</dbReference>
<keyword evidence="5" id="KW-0408">Iron</keyword>
<evidence type="ECO:0000256" key="1">
    <source>
        <dbReference type="ARBA" id="ARBA00001971"/>
    </source>
</evidence>
<organism evidence="6 7">
    <name type="scientific">Buddleja alternifolia</name>
    <dbReference type="NCBI Taxonomy" id="168488"/>
    <lineage>
        <taxon>Eukaryota</taxon>
        <taxon>Viridiplantae</taxon>
        <taxon>Streptophyta</taxon>
        <taxon>Embryophyta</taxon>
        <taxon>Tracheophyta</taxon>
        <taxon>Spermatophyta</taxon>
        <taxon>Magnoliopsida</taxon>
        <taxon>eudicotyledons</taxon>
        <taxon>Gunneridae</taxon>
        <taxon>Pentapetalae</taxon>
        <taxon>asterids</taxon>
        <taxon>lamiids</taxon>
        <taxon>Lamiales</taxon>
        <taxon>Scrophulariaceae</taxon>
        <taxon>Buddlejeae</taxon>
        <taxon>Buddleja</taxon>
    </lineage>
</organism>
<dbReference type="Pfam" id="PF00067">
    <property type="entry name" value="p450"/>
    <property type="match status" value="1"/>
</dbReference>
<evidence type="ECO:0000313" key="7">
    <source>
        <dbReference type="Proteomes" id="UP000826271"/>
    </source>
</evidence>
<dbReference type="InterPro" id="IPR036396">
    <property type="entry name" value="Cyt_P450_sf"/>
</dbReference>
<reference evidence="6" key="1">
    <citation type="submission" date="2019-10" db="EMBL/GenBank/DDBJ databases">
        <authorList>
            <person name="Zhang R."/>
            <person name="Pan Y."/>
            <person name="Wang J."/>
            <person name="Ma R."/>
            <person name="Yu S."/>
        </authorList>
    </citation>
    <scope>NUCLEOTIDE SEQUENCE</scope>
    <source>
        <strain evidence="6">LA-IB0</strain>
        <tissue evidence="6">Leaf</tissue>
    </source>
</reference>
<sequence>MLLHFGNVPTLIVSSADSAREIMKIHDLTFINRPESSISRRLLYDNKDISVAPYGEYWRQLKSICVLQLLSNKRVQSFHSIREEETALLVKKVGKFSGFVNLSEMFTEITNDVVCRSAFGRKYSEGENGKKFIMLLKEFLKLLGSINIGEFIPWLSWINSVNGFDSRVDKVSKELDEFLERVIQERLENPTEEAFRKKNGENFVDILLEIYKNNTTGVSIDRDSIKAIILGATGGTEVGRGLAVGGRAVVALLHRIFWVPIRRLGFLVVVPIDFAGDVCESGGGITVVACGEDRGGLAAALLHRIFCVGLRWRGLVARVEFWVKSSNVSAGDYTLMDSLTARLQLMDANEDDVKDINVVAEFVSSSGFWSISKLKLGRGNYETNNSAH</sequence>
<comment type="caution">
    <text evidence="6">The sequence shown here is derived from an EMBL/GenBank/DDBJ whole genome shotgun (WGS) entry which is preliminary data.</text>
</comment>
<evidence type="ECO:0000313" key="6">
    <source>
        <dbReference type="EMBL" id="KAG8378738.1"/>
    </source>
</evidence>
<dbReference type="GO" id="GO:0004497">
    <property type="term" value="F:monooxygenase activity"/>
    <property type="evidence" value="ECO:0007669"/>
    <property type="project" value="InterPro"/>
</dbReference>
<gene>
    <name evidence="6" type="ORF">BUALT_Bualt07G0016400</name>
</gene>
<evidence type="ECO:0000256" key="5">
    <source>
        <dbReference type="ARBA" id="ARBA00023004"/>
    </source>
</evidence>
<evidence type="ECO:0000256" key="4">
    <source>
        <dbReference type="ARBA" id="ARBA00022723"/>
    </source>
</evidence>
<comment type="similarity">
    <text evidence="2">Belongs to the cytochrome P450 family.</text>
</comment>
<dbReference type="GO" id="GO:0020037">
    <property type="term" value="F:heme binding"/>
    <property type="evidence" value="ECO:0007669"/>
    <property type="project" value="InterPro"/>
</dbReference>
<keyword evidence="4" id="KW-0479">Metal-binding</keyword>
<evidence type="ECO:0000256" key="2">
    <source>
        <dbReference type="ARBA" id="ARBA00010617"/>
    </source>
</evidence>
<dbReference type="Gene3D" id="1.10.630.10">
    <property type="entry name" value="Cytochrome P450"/>
    <property type="match status" value="1"/>
</dbReference>
<dbReference type="InterPro" id="IPR001128">
    <property type="entry name" value="Cyt_P450"/>
</dbReference>
<dbReference type="AlphaFoldDB" id="A0AAV6X8A1"/>
<dbReference type="EMBL" id="WHWC01000007">
    <property type="protein sequence ID" value="KAG8378738.1"/>
    <property type="molecule type" value="Genomic_DNA"/>
</dbReference>
<accession>A0AAV6X8A1</accession>
<proteinExistence type="inferred from homology"/>
<dbReference type="PANTHER" id="PTHR47955">
    <property type="entry name" value="CYTOCHROME P450 FAMILY 71 PROTEIN"/>
    <property type="match status" value="1"/>
</dbReference>
<keyword evidence="7" id="KW-1185">Reference proteome</keyword>
<dbReference type="GO" id="GO:0016705">
    <property type="term" value="F:oxidoreductase activity, acting on paired donors, with incorporation or reduction of molecular oxygen"/>
    <property type="evidence" value="ECO:0007669"/>
    <property type="project" value="InterPro"/>
</dbReference>
<dbReference type="GO" id="GO:0005506">
    <property type="term" value="F:iron ion binding"/>
    <property type="evidence" value="ECO:0007669"/>
    <property type="project" value="InterPro"/>
</dbReference>